<dbReference type="GO" id="GO:0007165">
    <property type="term" value="P:signal transduction"/>
    <property type="evidence" value="ECO:0007669"/>
    <property type="project" value="UniProtKB-KW"/>
</dbReference>
<evidence type="ECO:0000313" key="10">
    <source>
        <dbReference type="Proteomes" id="UP001150830"/>
    </source>
</evidence>
<protein>
    <submittedName>
        <fullName evidence="9">Methyl-accepting chemotaxis protein</fullName>
    </submittedName>
</protein>
<comment type="subcellular location">
    <subcellularLocation>
        <location evidence="1">Membrane</location>
    </subcellularLocation>
</comment>
<feature type="domain" description="Methyl-accepting transducer" evidence="6">
    <location>
        <begin position="391"/>
        <end position="627"/>
    </location>
</feature>
<comment type="caution">
    <text evidence="9">The sequence shown here is derived from an EMBL/GenBank/DDBJ whole genome shotgun (WGS) entry which is preliminary data.</text>
</comment>
<evidence type="ECO:0000259" key="6">
    <source>
        <dbReference type="PROSITE" id="PS50111"/>
    </source>
</evidence>
<proteinExistence type="inferred from homology"/>
<dbReference type="SMART" id="SM00304">
    <property type="entry name" value="HAMP"/>
    <property type="match status" value="1"/>
</dbReference>
<dbReference type="InterPro" id="IPR013587">
    <property type="entry name" value="Nitrate/nitrite_sensing"/>
</dbReference>
<dbReference type="GO" id="GO:0006935">
    <property type="term" value="P:chemotaxis"/>
    <property type="evidence" value="ECO:0007669"/>
    <property type="project" value="InterPro"/>
</dbReference>
<dbReference type="Gene3D" id="1.10.287.950">
    <property type="entry name" value="Methyl-accepting chemotaxis protein"/>
    <property type="match status" value="1"/>
</dbReference>
<feature type="transmembrane region" description="Helical" evidence="5">
    <location>
        <begin position="309"/>
        <end position="336"/>
    </location>
</feature>
<dbReference type="GO" id="GO:0016020">
    <property type="term" value="C:membrane"/>
    <property type="evidence" value="ECO:0007669"/>
    <property type="project" value="UniProtKB-SubCell"/>
</dbReference>
<dbReference type="GO" id="GO:0004888">
    <property type="term" value="F:transmembrane signaling receptor activity"/>
    <property type="evidence" value="ECO:0007669"/>
    <property type="project" value="InterPro"/>
</dbReference>
<dbReference type="AlphaFoldDB" id="A0A9X3EAV3"/>
<dbReference type="InterPro" id="IPR004089">
    <property type="entry name" value="MCPsignal_dom"/>
</dbReference>
<organism evidence="9 10">
    <name type="scientific">Parathalassolituus penaei</name>
    <dbReference type="NCBI Taxonomy" id="2997323"/>
    <lineage>
        <taxon>Bacteria</taxon>
        <taxon>Pseudomonadati</taxon>
        <taxon>Pseudomonadota</taxon>
        <taxon>Gammaproteobacteria</taxon>
        <taxon>Oceanospirillales</taxon>
        <taxon>Oceanospirillaceae</taxon>
        <taxon>Parathalassolituus</taxon>
    </lineage>
</organism>
<keyword evidence="2 4" id="KW-0807">Transducer</keyword>
<dbReference type="PANTHER" id="PTHR32089">
    <property type="entry name" value="METHYL-ACCEPTING CHEMOTAXIS PROTEIN MCPB"/>
    <property type="match status" value="1"/>
</dbReference>
<feature type="domain" description="NIT" evidence="8">
    <location>
        <begin position="53"/>
        <end position="302"/>
    </location>
</feature>
<keyword evidence="5" id="KW-0812">Transmembrane</keyword>
<keyword evidence="10" id="KW-1185">Reference proteome</keyword>
<dbReference type="PROSITE" id="PS50111">
    <property type="entry name" value="CHEMOTAXIS_TRANSDUC_2"/>
    <property type="match status" value="1"/>
</dbReference>
<dbReference type="PROSITE" id="PS50906">
    <property type="entry name" value="NIT"/>
    <property type="match status" value="1"/>
</dbReference>
<accession>A0A9X3EAV3</accession>
<dbReference type="Proteomes" id="UP001150830">
    <property type="component" value="Unassembled WGS sequence"/>
</dbReference>
<evidence type="ECO:0000256" key="5">
    <source>
        <dbReference type="SAM" id="Phobius"/>
    </source>
</evidence>
<dbReference type="Pfam" id="PF00015">
    <property type="entry name" value="MCPsignal"/>
    <property type="match status" value="1"/>
</dbReference>
<feature type="domain" description="HAMP" evidence="7">
    <location>
        <begin position="333"/>
        <end position="386"/>
    </location>
</feature>
<sequence length="672" mass="73226">MNWISTWPVKAKLLAMVLLPLVALVIVMGQMIIRNAGGIQDSERLQELVSLARLQGVLAHELQKERGMSAGYLGSKGSSFKTELPNQQQESDRVLGEWKGMLENHDLSGFPKLKEALGTVRGELDKLATTRKSVLAQTSATPDVVGFYSGVIDRLLVVAAQATEYSQDGEISRSLQAYYNLLQGKERAGIERALLSAAFGADAFAAGAYSRFIRMESEQGAFFQSFQRFADGTTAAAYADFLNSSEQKEVLRMRQIAHEKSATGGFGISAESWFKAATVRIDRLKKIEDVQEQALLAKTADGLHASEQMFWLSLAAGLMILALTTVITLVVSRLLYKQIRALHTSIARISENLDLTVRVPVVVEDELGDASRAFNRLLQRLEETVISITDCATELHLIAIQNHMTISLSTRSMQAQQDETSSAATAVNELEQATQEIATSILHVADKADQANQTVEVSGAAVDKSLEFIGSLNSQMDQAAAVIQDLNRSSGAISGVLEVIRNIAEQTNLLALNAAIEAARAGEQGRGFAVVADEVRSLASKTQESTAEISRIVGQFQQDSQRAFGSVQQSQSVAQQTVELSATVSHELNTIRDVIRSIRDMTDQVASAAEEQVATNKELTRNMVSIHRLSESTSATGGFMRKTGVQQRELAGKLMEMANLFKLSERGTRELR</sequence>
<evidence type="ECO:0000256" key="1">
    <source>
        <dbReference type="ARBA" id="ARBA00004370"/>
    </source>
</evidence>
<dbReference type="SMART" id="SM00283">
    <property type="entry name" value="MA"/>
    <property type="match status" value="1"/>
</dbReference>
<evidence type="ECO:0000259" key="7">
    <source>
        <dbReference type="PROSITE" id="PS50885"/>
    </source>
</evidence>
<keyword evidence="5" id="KW-1133">Transmembrane helix</keyword>
<evidence type="ECO:0000256" key="2">
    <source>
        <dbReference type="ARBA" id="ARBA00023224"/>
    </source>
</evidence>
<name>A0A9X3EAV3_9GAMM</name>
<dbReference type="InterPro" id="IPR010910">
    <property type="entry name" value="Nitrate/nitrite_sensing_bac"/>
</dbReference>
<evidence type="ECO:0000259" key="8">
    <source>
        <dbReference type="PROSITE" id="PS50906"/>
    </source>
</evidence>
<dbReference type="CDD" id="cd06225">
    <property type="entry name" value="HAMP"/>
    <property type="match status" value="1"/>
</dbReference>
<dbReference type="PRINTS" id="PR00260">
    <property type="entry name" value="CHEMTRNSDUCR"/>
</dbReference>
<evidence type="ECO:0000256" key="3">
    <source>
        <dbReference type="ARBA" id="ARBA00029447"/>
    </source>
</evidence>
<evidence type="ECO:0000256" key="4">
    <source>
        <dbReference type="PROSITE-ProRule" id="PRU00284"/>
    </source>
</evidence>
<dbReference type="FunFam" id="1.10.287.950:FF:000001">
    <property type="entry name" value="Methyl-accepting chemotaxis sensory transducer"/>
    <property type="match status" value="1"/>
</dbReference>
<gene>
    <name evidence="9" type="ORF">OUO13_02935</name>
</gene>
<dbReference type="Pfam" id="PF00672">
    <property type="entry name" value="HAMP"/>
    <property type="match status" value="1"/>
</dbReference>
<dbReference type="CDD" id="cd11386">
    <property type="entry name" value="MCP_signal"/>
    <property type="match status" value="1"/>
</dbReference>
<evidence type="ECO:0000313" key="9">
    <source>
        <dbReference type="EMBL" id="MCY0964128.1"/>
    </source>
</evidence>
<dbReference type="InterPro" id="IPR004090">
    <property type="entry name" value="Chemotax_Me-accpt_rcpt"/>
</dbReference>
<dbReference type="PROSITE" id="PS50885">
    <property type="entry name" value="HAMP"/>
    <property type="match status" value="1"/>
</dbReference>
<dbReference type="RefSeq" id="WP_283172347.1">
    <property type="nucleotide sequence ID" value="NZ_JAPNOA010000013.1"/>
</dbReference>
<keyword evidence="5" id="KW-0472">Membrane</keyword>
<dbReference type="Gene3D" id="6.10.340.10">
    <property type="match status" value="1"/>
</dbReference>
<dbReference type="PANTHER" id="PTHR32089:SF120">
    <property type="entry name" value="METHYL-ACCEPTING CHEMOTAXIS PROTEIN TLPQ"/>
    <property type="match status" value="1"/>
</dbReference>
<dbReference type="Pfam" id="PF08376">
    <property type="entry name" value="NIT"/>
    <property type="match status" value="1"/>
</dbReference>
<dbReference type="SUPFAM" id="SSF58104">
    <property type="entry name" value="Methyl-accepting chemotaxis protein (MCP) signaling domain"/>
    <property type="match status" value="1"/>
</dbReference>
<comment type="similarity">
    <text evidence="3">Belongs to the methyl-accepting chemotaxis (MCP) protein family.</text>
</comment>
<dbReference type="EMBL" id="JAPNOA010000013">
    <property type="protein sequence ID" value="MCY0964128.1"/>
    <property type="molecule type" value="Genomic_DNA"/>
</dbReference>
<dbReference type="InterPro" id="IPR003660">
    <property type="entry name" value="HAMP_dom"/>
</dbReference>
<reference evidence="9" key="1">
    <citation type="submission" date="2022-11" db="EMBL/GenBank/DDBJ databases">
        <title>Parathalassolutuus dongxingensis gen. nov., sp. nov., a novel member of family Oceanospirillaceae isolated from a coastal shrimp pond in Guangxi, China.</title>
        <authorList>
            <person name="Chen H."/>
        </authorList>
    </citation>
    <scope>NUCLEOTIDE SEQUENCE</scope>
    <source>
        <strain evidence="9">G-43</strain>
    </source>
</reference>